<dbReference type="Pfam" id="PF14111">
    <property type="entry name" value="DUF4283"/>
    <property type="match status" value="1"/>
</dbReference>
<dbReference type="SUPFAM" id="SSF56219">
    <property type="entry name" value="DNase I-like"/>
    <property type="match status" value="1"/>
</dbReference>
<evidence type="ECO:0000313" key="4">
    <source>
        <dbReference type="EMBL" id="SPD27056.1"/>
    </source>
</evidence>
<reference evidence="4" key="1">
    <citation type="submission" date="2018-02" db="EMBL/GenBank/DDBJ databases">
        <authorList>
            <person name="Cohen D.B."/>
            <person name="Kent A.D."/>
        </authorList>
    </citation>
    <scope>NUCLEOTIDE SEQUENCE</scope>
</reference>
<evidence type="ECO:0000256" key="1">
    <source>
        <dbReference type="SAM" id="MobiDB-lite"/>
    </source>
</evidence>
<dbReference type="InterPro" id="IPR025558">
    <property type="entry name" value="DUF4283"/>
</dbReference>
<accession>A0A2N9INB0</accession>
<dbReference type="InterPro" id="IPR036691">
    <property type="entry name" value="Endo/exonu/phosph_ase_sf"/>
</dbReference>
<dbReference type="GO" id="GO:0003824">
    <property type="term" value="F:catalytic activity"/>
    <property type="evidence" value="ECO:0007669"/>
    <property type="project" value="InterPro"/>
</dbReference>
<feature type="region of interest" description="Disordered" evidence="1">
    <location>
        <begin position="1"/>
        <end position="25"/>
    </location>
</feature>
<feature type="compositionally biased region" description="Polar residues" evidence="1">
    <location>
        <begin position="1"/>
        <end position="17"/>
    </location>
</feature>
<feature type="domain" description="DUF4283" evidence="3">
    <location>
        <begin position="38"/>
        <end position="107"/>
    </location>
</feature>
<sequence length="1120" mass="127970">MEDITNRWNTFSLSGPESKSIPVPQERSNNREIIADLFLTRRKINIDAVARTFRPLWKTERDFTIHDMGNNKALFMFEDKIDVERVIQNGPWAYDRSLVICERLATNIPITEVPFTHSLFWVQIHGLPVLSMMQEVSETIGRTLGTVEHAPESVEDRGGGPCMRSDQQFGPWMRAISKRDTRYTTITVEGYNWQTHEEMEPERREGVVETREEPNLPQEPPSVPMEVQEIIATMEEQDNNAQMNENTHIGEGINRNQMEEREAFFEQELARIDETLGLSHTGLDQPHTTTEKVAQLTIELVELTQIPMGESALDNTMGVRETMKKPKWKKRARQTPTTRTISQTVLALNGVPMITKDVEESVEDDKEPLTKRRNTGTKKADMNLRISAEATKQLRRGIMNLLSLNCRGLRNPQTVRELHALVKHEDPRVVFLSETQLELKNLEFLRRKLGMYGSWEVERSGTRGGLAILWKEEIQVTVQSSSVAHIDATFRVIGTTEWHFTDFNEILEASEKRGRIERQWSQMEAFRQALLDCALQDMGFQGNRFTWWNGRNGDDCVYERLDRGNQSAFVPGRLISDNILVAFEALHHLKTKRKGRATHMAVKLDMRKVYDRVEWGFIHKMMLKLGFNPRWSICNALRTTSSGDLGKYLGLPPIIGRGKKQAFSEIKQKVMRKLNGWKGKMLSLAGKEGLIKSVAQALPVYTMSCFRLPDSLCNEINSMVGNFWWGQIQSERKIHWQKWSKLCRRKVDGGMGFWDLSLFNQALLAKQGWRLMQNPNTLLHRVLKAKYFPDCSFMEAKIPNHSSYSWRSLAQARHVIRLGTRWRNRYRGVNLARQVDKPISPCKVISLRQILPDTAKVSDLIDIETHQWKEPLIDSVFWPEEAAQIKSIPLSPSRQDSLVWTGTYNCIFTIRSAYHMLTEDKTKLTGSSSNQGDCMLFRRIYGVLISAHPSSWSDLVGQVLSQGSTPETEIFFVLAWKIWGCRNDAWLHKSQLATTVVGAKAVSYVEEFLEANQWVESARPTLEKKWFPPPSQCVKLNIAWKRFPTRKSVGVGSVIHDSAGVLMAAHCEALQQNGDSLHMAASAVIKALTICKDAGFVDVLVEFSHPLLEGSHYVKGGVLN</sequence>
<organism evidence="4">
    <name type="scientific">Fagus sylvatica</name>
    <name type="common">Beechnut</name>
    <dbReference type="NCBI Taxonomy" id="28930"/>
    <lineage>
        <taxon>Eukaryota</taxon>
        <taxon>Viridiplantae</taxon>
        <taxon>Streptophyta</taxon>
        <taxon>Embryophyta</taxon>
        <taxon>Tracheophyta</taxon>
        <taxon>Spermatophyta</taxon>
        <taxon>Magnoliopsida</taxon>
        <taxon>eudicotyledons</taxon>
        <taxon>Gunneridae</taxon>
        <taxon>Pentapetalae</taxon>
        <taxon>rosids</taxon>
        <taxon>fabids</taxon>
        <taxon>Fagales</taxon>
        <taxon>Fagaceae</taxon>
        <taxon>Fagus</taxon>
    </lineage>
</organism>
<name>A0A2N9INB0_FAGSY</name>
<dbReference type="AlphaFoldDB" id="A0A2N9INB0"/>
<dbReference type="PANTHER" id="PTHR33116:SF86">
    <property type="entry name" value="REVERSE TRANSCRIPTASE DOMAIN-CONTAINING PROTEIN"/>
    <property type="match status" value="1"/>
</dbReference>
<feature type="domain" description="Endonuclease/exonuclease/phosphatase" evidence="2">
    <location>
        <begin position="402"/>
        <end position="505"/>
    </location>
</feature>
<gene>
    <name evidence="4" type="ORF">FSB_LOCUS54938</name>
</gene>
<dbReference type="InterPro" id="IPR005135">
    <property type="entry name" value="Endo/exonuclease/phosphatase"/>
</dbReference>
<proteinExistence type="predicted"/>
<dbReference type="Gene3D" id="3.60.10.10">
    <property type="entry name" value="Endonuclease/exonuclease/phosphatase"/>
    <property type="match status" value="1"/>
</dbReference>
<dbReference type="Pfam" id="PF03372">
    <property type="entry name" value="Exo_endo_phos"/>
    <property type="match status" value="1"/>
</dbReference>
<dbReference type="PANTHER" id="PTHR33116">
    <property type="entry name" value="REVERSE TRANSCRIPTASE ZINC-BINDING DOMAIN-CONTAINING PROTEIN-RELATED-RELATED"/>
    <property type="match status" value="1"/>
</dbReference>
<evidence type="ECO:0000259" key="3">
    <source>
        <dbReference type="Pfam" id="PF14111"/>
    </source>
</evidence>
<evidence type="ECO:0000259" key="2">
    <source>
        <dbReference type="Pfam" id="PF03372"/>
    </source>
</evidence>
<dbReference type="EMBL" id="OIVN01006177">
    <property type="protein sequence ID" value="SPD27056.1"/>
    <property type="molecule type" value="Genomic_DNA"/>
</dbReference>
<protein>
    <submittedName>
        <fullName evidence="4">Uncharacterized protein</fullName>
    </submittedName>
</protein>